<accession>A0A9P8CIQ6</accession>
<evidence type="ECO:0000313" key="4">
    <source>
        <dbReference type="Proteomes" id="UP000887226"/>
    </source>
</evidence>
<organism evidence="3 4">
    <name type="scientific">Calycina marina</name>
    <dbReference type="NCBI Taxonomy" id="1763456"/>
    <lineage>
        <taxon>Eukaryota</taxon>
        <taxon>Fungi</taxon>
        <taxon>Dikarya</taxon>
        <taxon>Ascomycota</taxon>
        <taxon>Pezizomycotina</taxon>
        <taxon>Leotiomycetes</taxon>
        <taxon>Helotiales</taxon>
        <taxon>Pezizellaceae</taxon>
        <taxon>Calycina</taxon>
    </lineage>
</organism>
<comment type="caution">
    <text evidence="3">The sequence shown here is derived from an EMBL/GenBank/DDBJ whole genome shotgun (WGS) entry which is preliminary data.</text>
</comment>
<dbReference type="Proteomes" id="UP000887226">
    <property type="component" value="Unassembled WGS sequence"/>
</dbReference>
<feature type="transmembrane region" description="Helical" evidence="1">
    <location>
        <begin position="82"/>
        <end position="102"/>
    </location>
</feature>
<feature type="transmembrane region" description="Helical" evidence="1">
    <location>
        <begin position="122"/>
        <end position="143"/>
    </location>
</feature>
<evidence type="ECO:0000259" key="2">
    <source>
        <dbReference type="Pfam" id="PF24800"/>
    </source>
</evidence>
<feature type="transmembrane region" description="Helical" evidence="1">
    <location>
        <begin position="187"/>
        <end position="209"/>
    </location>
</feature>
<reference evidence="3" key="1">
    <citation type="journal article" date="2021" name="IMA Fungus">
        <title>Genomic characterization of three marine fungi, including Emericellopsis atlantica sp. nov. with signatures of a generalist lifestyle and marine biomass degradation.</title>
        <authorList>
            <person name="Hagestad O.C."/>
            <person name="Hou L."/>
            <person name="Andersen J.H."/>
            <person name="Hansen E.H."/>
            <person name="Altermark B."/>
            <person name="Li C."/>
            <person name="Kuhnert E."/>
            <person name="Cox R.J."/>
            <person name="Crous P.W."/>
            <person name="Spatafora J.W."/>
            <person name="Lail K."/>
            <person name="Amirebrahimi M."/>
            <person name="Lipzen A."/>
            <person name="Pangilinan J."/>
            <person name="Andreopoulos W."/>
            <person name="Hayes R.D."/>
            <person name="Ng V."/>
            <person name="Grigoriev I.V."/>
            <person name="Jackson S.A."/>
            <person name="Sutton T.D.S."/>
            <person name="Dobson A.D.W."/>
            <person name="Rama T."/>
        </authorList>
    </citation>
    <scope>NUCLEOTIDE SEQUENCE</scope>
    <source>
        <strain evidence="3">TRa3180A</strain>
    </source>
</reference>
<dbReference type="Pfam" id="PF24800">
    <property type="entry name" value="DUF7702"/>
    <property type="match status" value="1"/>
</dbReference>
<dbReference type="InterPro" id="IPR056119">
    <property type="entry name" value="DUF7702"/>
</dbReference>
<proteinExistence type="predicted"/>
<keyword evidence="1" id="KW-0812">Transmembrane</keyword>
<keyword evidence="1" id="KW-1133">Transmembrane helix</keyword>
<dbReference type="AlphaFoldDB" id="A0A9P8CIQ6"/>
<gene>
    <name evidence="3" type="ORF">BJ878DRAFT_559497</name>
</gene>
<feature type="transmembrane region" description="Helical" evidence="1">
    <location>
        <begin position="24"/>
        <end position="41"/>
    </location>
</feature>
<protein>
    <recommendedName>
        <fullName evidence="2">DUF7702 domain-containing protein</fullName>
    </recommendedName>
</protein>
<keyword evidence="1" id="KW-0472">Membrane</keyword>
<dbReference type="EMBL" id="MU253794">
    <property type="protein sequence ID" value="KAG9246736.1"/>
    <property type="molecule type" value="Genomic_DNA"/>
</dbReference>
<name>A0A9P8CIQ6_9HELO</name>
<dbReference type="PANTHER" id="PTHR42109:SF2">
    <property type="entry name" value="INTEGRAL MEMBRANE PROTEIN"/>
    <property type="match status" value="1"/>
</dbReference>
<keyword evidence="4" id="KW-1185">Reference proteome</keyword>
<sequence length="216" mass="23718">MAVYTPSMAVAVLLMFRHGFNKSAGWYFIVIFYLASIHRSLRRLIITQSIELSPLYLATLGLLGRLLTDIQRTTHTAMKVKFIKFIELILLVALILGIMGGVNNSSDLIKTGVYKVATESKVASALFIFCYIGIVVSTILISLNASHASPGEKRILLSIAVSLPFLLVRLLYSVISTFSHGTSFNILSRSVAVLVCVAMIEEFIIIIVYEGTGLTL</sequence>
<dbReference type="PANTHER" id="PTHR42109">
    <property type="entry name" value="UNPLACED GENOMIC SCAFFOLD UM_SCAF_CONTIG_1.265, WHOLE GENOME SHOTGUN SEQUENCE"/>
    <property type="match status" value="1"/>
</dbReference>
<evidence type="ECO:0000313" key="3">
    <source>
        <dbReference type="EMBL" id="KAG9246736.1"/>
    </source>
</evidence>
<dbReference type="OrthoDB" id="2560628at2759"/>
<evidence type="ECO:0000256" key="1">
    <source>
        <dbReference type="SAM" id="Phobius"/>
    </source>
</evidence>
<feature type="domain" description="DUF7702" evidence="2">
    <location>
        <begin position="2"/>
        <end position="216"/>
    </location>
</feature>
<feature type="transmembrane region" description="Helical" evidence="1">
    <location>
        <begin position="155"/>
        <end position="175"/>
    </location>
</feature>